<sequence length="124" mass="13112">MHSLSRFGTVLLVVCCLPVGYGLRCYNCVTIANDDACARGAVDNHKVPSNTCESQGITNGVCLKQWSTGGMSRSCTVRNSEAMGCNAGRCLCDGDLCNGSHKACIGRFLLIGTVTATLGWVARF</sequence>
<evidence type="ECO:0000256" key="1">
    <source>
        <dbReference type="SAM" id="SignalP"/>
    </source>
</evidence>
<dbReference type="EMBL" id="BDGG01000017">
    <property type="protein sequence ID" value="GAV08181.1"/>
    <property type="molecule type" value="Genomic_DNA"/>
</dbReference>
<accession>A0A1D1W413</accession>
<evidence type="ECO:0008006" key="4">
    <source>
        <dbReference type="Google" id="ProtNLM"/>
    </source>
</evidence>
<dbReference type="Proteomes" id="UP000186922">
    <property type="component" value="Unassembled WGS sequence"/>
</dbReference>
<dbReference type="AlphaFoldDB" id="A0A1D1W413"/>
<keyword evidence="3" id="KW-1185">Reference proteome</keyword>
<keyword evidence="1" id="KW-0732">Signal</keyword>
<comment type="caution">
    <text evidence="2">The sequence shown here is derived from an EMBL/GenBank/DDBJ whole genome shotgun (WGS) entry which is preliminary data.</text>
</comment>
<evidence type="ECO:0000313" key="2">
    <source>
        <dbReference type="EMBL" id="GAV08181.1"/>
    </source>
</evidence>
<feature type="signal peptide" evidence="1">
    <location>
        <begin position="1"/>
        <end position="22"/>
    </location>
</feature>
<name>A0A1D1W413_RAMVA</name>
<organism evidence="2 3">
    <name type="scientific">Ramazzottius varieornatus</name>
    <name type="common">Water bear</name>
    <name type="synonym">Tardigrade</name>
    <dbReference type="NCBI Taxonomy" id="947166"/>
    <lineage>
        <taxon>Eukaryota</taxon>
        <taxon>Metazoa</taxon>
        <taxon>Ecdysozoa</taxon>
        <taxon>Tardigrada</taxon>
        <taxon>Eutardigrada</taxon>
        <taxon>Parachela</taxon>
        <taxon>Hypsibioidea</taxon>
        <taxon>Ramazzottiidae</taxon>
        <taxon>Ramazzottius</taxon>
    </lineage>
</organism>
<gene>
    <name evidence="2" type="primary">RvY_17912-1</name>
    <name evidence="2" type="synonym">RvY_17912.1</name>
    <name evidence="2" type="ORF">RvY_17912</name>
</gene>
<evidence type="ECO:0000313" key="3">
    <source>
        <dbReference type="Proteomes" id="UP000186922"/>
    </source>
</evidence>
<protein>
    <recommendedName>
        <fullName evidence="4">Protein quiver</fullName>
    </recommendedName>
</protein>
<feature type="chain" id="PRO_5008899167" description="Protein quiver" evidence="1">
    <location>
        <begin position="23"/>
        <end position="124"/>
    </location>
</feature>
<reference evidence="2 3" key="1">
    <citation type="journal article" date="2016" name="Nat. Commun.">
        <title>Extremotolerant tardigrade genome and improved radiotolerance of human cultured cells by tardigrade-unique protein.</title>
        <authorList>
            <person name="Hashimoto T."/>
            <person name="Horikawa D.D."/>
            <person name="Saito Y."/>
            <person name="Kuwahara H."/>
            <person name="Kozuka-Hata H."/>
            <person name="Shin-I T."/>
            <person name="Minakuchi Y."/>
            <person name="Ohishi K."/>
            <person name="Motoyama A."/>
            <person name="Aizu T."/>
            <person name="Enomoto A."/>
            <person name="Kondo K."/>
            <person name="Tanaka S."/>
            <person name="Hara Y."/>
            <person name="Koshikawa S."/>
            <person name="Sagara H."/>
            <person name="Miura T."/>
            <person name="Yokobori S."/>
            <person name="Miyagawa K."/>
            <person name="Suzuki Y."/>
            <person name="Kubo T."/>
            <person name="Oyama M."/>
            <person name="Kohara Y."/>
            <person name="Fujiyama A."/>
            <person name="Arakawa K."/>
            <person name="Katayama T."/>
            <person name="Toyoda A."/>
            <person name="Kunieda T."/>
        </authorList>
    </citation>
    <scope>NUCLEOTIDE SEQUENCE [LARGE SCALE GENOMIC DNA]</scope>
    <source>
        <strain evidence="2 3">YOKOZUNA-1</strain>
    </source>
</reference>
<proteinExistence type="predicted"/>